<feature type="transmembrane region" description="Helical" evidence="1">
    <location>
        <begin position="232"/>
        <end position="265"/>
    </location>
</feature>
<feature type="domain" description="GGDEF" evidence="2">
    <location>
        <begin position="338"/>
        <end position="471"/>
    </location>
</feature>
<accession>A0ABW3WBC9</accession>
<dbReference type="SUPFAM" id="SSF55073">
    <property type="entry name" value="Nucleotide cyclase"/>
    <property type="match status" value="1"/>
</dbReference>
<dbReference type="InterPro" id="IPR029787">
    <property type="entry name" value="Nucleotide_cyclase"/>
</dbReference>
<evidence type="ECO:0000256" key="1">
    <source>
        <dbReference type="SAM" id="Phobius"/>
    </source>
</evidence>
<dbReference type="PROSITE" id="PS50887">
    <property type="entry name" value="GGDEF"/>
    <property type="match status" value="1"/>
</dbReference>
<dbReference type="Pfam" id="PF00990">
    <property type="entry name" value="GGDEF"/>
    <property type="match status" value="1"/>
</dbReference>
<protein>
    <submittedName>
        <fullName evidence="3">Diguanylate cyclase domain-containing protein</fullName>
        <ecNumber evidence="3">2.7.7.65</ecNumber>
    </submittedName>
</protein>
<keyword evidence="4" id="KW-1185">Reference proteome</keyword>
<feature type="transmembrane region" description="Helical" evidence="1">
    <location>
        <begin position="43"/>
        <end position="73"/>
    </location>
</feature>
<dbReference type="InterPro" id="IPR043128">
    <property type="entry name" value="Rev_trsase/Diguanyl_cyclase"/>
</dbReference>
<evidence type="ECO:0000259" key="2">
    <source>
        <dbReference type="PROSITE" id="PS50887"/>
    </source>
</evidence>
<comment type="caution">
    <text evidence="3">The sequence shown here is derived from an EMBL/GenBank/DDBJ whole genome shotgun (WGS) entry which is preliminary data.</text>
</comment>
<dbReference type="RefSeq" id="WP_277831563.1">
    <property type="nucleotide sequence ID" value="NZ_JARQZE010000003.1"/>
</dbReference>
<keyword evidence="1" id="KW-1133">Transmembrane helix</keyword>
<keyword evidence="1" id="KW-0812">Transmembrane</keyword>
<dbReference type="Gene3D" id="3.30.70.270">
    <property type="match status" value="1"/>
</dbReference>
<dbReference type="NCBIfam" id="TIGR00254">
    <property type="entry name" value="GGDEF"/>
    <property type="match status" value="1"/>
</dbReference>
<keyword evidence="1" id="KW-0472">Membrane</keyword>
<evidence type="ECO:0000313" key="3">
    <source>
        <dbReference type="EMBL" id="MFD1262293.1"/>
    </source>
</evidence>
<dbReference type="EC" id="2.7.7.65" evidence="3"/>
<feature type="transmembrane region" description="Helical" evidence="1">
    <location>
        <begin position="200"/>
        <end position="220"/>
    </location>
</feature>
<gene>
    <name evidence="3" type="ORF">ACFQ4M_01780</name>
</gene>
<proteinExistence type="predicted"/>
<feature type="transmembrane region" description="Helical" evidence="1">
    <location>
        <begin position="154"/>
        <end position="179"/>
    </location>
</feature>
<dbReference type="PANTHER" id="PTHR46663">
    <property type="entry name" value="DIGUANYLATE CYCLASE DGCT-RELATED"/>
    <property type="match status" value="1"/>
</dbReference>
<name>A0ABW3WBC9_9RHOO</name>
<feature type="transmembrane region" description="Helical" evidence="1">
    <location>
        <begin position="116"/>
        <end position="142"/>
    </location>
</feature>
<dbReference type="EMBL" id="JBHTMC010000002">
    <property type="protein sequence ID" value="MFD1262293.1"/>
    <property type="molecule type" value="Genomic_DNA"/>
</dbReference>
<dbReference type="InterPro" id="IPR000160">
    <property type="entry name" value="GGDEF_dom"/>
</dbReference>
<organism evidence="3 4">
    <name type="scientific">Thauera mechernichensis</name>
    <dbReference type="NCBI Taxonomy" id="82788"/>
    <lineage>
        <taxon>Bacteria</taxon>
        <taxon>Pseudomonadati</taxon>
        <taxon>Pseudomonadota</taxon>
        <taxon>Betaproteobacteria</taxon>
        <taxon>Rhodocyclales</taxon>
        <taxon>Zoogloeaceae</taxon>
        <taxon>Thauera</taxon>
    </lineage>
</organism>
<dbReference type="PANTHER" id="PTHR46663:SF3">
    <property type="entry name" value="SLL0267 PROTEIN"/>
    <property type="match status" value="1"/>
</dbReference>
<evidence type="ECO:0000313" key="4">
    <source>
        <dbReference type="Proteomes" id="UP001597158"/>
    </source>
</evidence>
<keyword evidence="3" id="KW-0548">Nucleotidyltransferase</keyword>
<reference evidence="4" key="1">
    <citation type="journal article" date="2019" name="Int. J. Syst. Evol. Microbiol.">
        <title>The Global Catalogue of Microorganisms (GCM) 10K type strain sequencing project: providing services to taxonomists for standard genome sequencing and annotation.</title>
        <authorList>
            <consortium name="The Broad Institute Genomics Platform"/>
            <consortium name="The Broad Institute Genome Sequencing Center for Infectious Disease"/>
            <person name="Wu L."/>
            <person name="Ma J."/>
        </authorList>
    </citation>
    <scope>NUCLEOTIDE SEQUENCE [LARGE SCALE GENOMIC DNA]</scope>
    <source>
        <strain evidence="4">CCUG 48884</strain>
    </source>
</reference>
<keyword evidence="3" id="KW-0808">Transferase</keyword>
<dbReference type="InterPro" id="IPR052163">
    <property type="entry name" value="DGC-Regulatory_Protein"/>
</dbReference>
<dbReference type="Proteomes" id="UP001597158">
    <property type="component" value="Unassembled WGS sequence"/>
</dbReference>
<dbReference type="GO" id="GO:0052621">
    <property type="term" value="F:diguanylate cyclase activity"/>
    <property type="evidence" value="ECO:0007669"/>
    <property type="project" value="UniProtKB-EC"/>
</dbReference>
<dbReference type="CDD" id="cd01949">
    <property type="entry name" value="GGDEF"/>
    <property type="match status" value="1"/>
</dbReference>
<dbReference type="SMART" id="SM00267">
    <property type="entry name" value="GGDEF"/>
    <property type="match status" value="1"/>
</dbReference>
<sequence>MSQDGSHRLLPRSPLTKAAALFLCYWLAWKAAAVFEVQPHVSALYLSAGLSTAVGMIGGWRYLPAAFLAICVVRQLDMPGPLLDDIDWGGALRQVLVYGGTGLLLRRRWLAMPARLTLADALHFVLLAFAATSVSAAATLFIPPFDRLPASELGAVFLSFWGGDFAGLLLGLPAIVLGWNRLHRRTAGGRRDDTPTAPLHGIRSSAGLIGLALGVSLLSLLPPQLTQSEAKLGILVLFPVLLAGLMRGVLMGYLVATLVCAIQILAGRLLGLPVDGVLDLQLVLAMSAATALLAGAAHDDKHFEWQHANFDLLTGLANRHRFQDQLEHELQRAARSGQPMALMYIDLDGFKAVNDRLGHHAGDMLLQQVAGRLRACVRETDTVARLGGDEFAIILPDLKELSITDRIGHTLLERLQQPFDIDGDTAHISASIGVAVWPRDGRTPTELIHHADRAMYEAKRLGRNRLAHHARIATPPPAGAATQAAGA</sequence>